<evidence type="ECO:0000313" key="6">
    <source>
        <dbReference type="EMBL" id="CAA9504337.1"/>
    </source>
</evidence>
<keyword evidence="3" id="KW-0545">Nucleotide biosynthesis</keyword>
<dbReference type="Gene3D" id="3.30.70.3180">
    <property type="match status" value="2"/>
</dbReference>
<evidence type="ECO:0000256" key="3">
    <source>
        <dbReference type="ARBA" id="ARBA00022727"/>
    </source>
</evidence>
<evidence type="ECO:0000256" key="1">
    <source>
        <dbReference type="ARBA" id="ARBA00022603"/>
    </source>
</evidence>
<keyword evidence="1 6" id="KW-0489">Methyltransferase</keyword>
<keyword evidence="2" id="KW-0285">Flavoprotein</keyword>
<evidence type="ECO:0000256" key="4">
    <source>
        <dbReference type="ARBA" id="ARBA00022827"/>
    </source>
</evidence>
<dbReference type="SUPFAM" id="SSF69796">
    <property type="entry name" value="Thymidylate synthase-complementing protein Thy1"/>
    <property type="match status" value="1"/>
</dbReference>
<dbReference type="GO" id="GO:0070402">
    <property type="term" value="F:NADPH binding"/>
    <property type="evidence" value="ECO:0007669"/>
    <property type="project" value="TreeGrafter"/>
</dbReference>
<dbReference type="EC" id="2.1.1.148" evidence="5"/>
<dbReference type="InterPro" id="IPR003669">
    <property type="entry name" value="Thymidylate_synthase_ThyX"/>
</dbReference>
<dbReference type="GO" id="GO:0006231">
    <property type="term" value="P:dTMP biosynthetic process"/>
    <property type="evidence" value="ECO:0007669"/>
    <property type="project" value="UniProtKB-UniRule"/>
</dbReference>
<dbReference type="Pfam" id="PF02511">
    <property type="entry name" value="Thy1"/>
    <property type="match status" value="1"/>
</dbReference>
<name>A0A6J4SSS2_9ACTN</name>
<dbReference type="GO" id="GO:0032259">
    <property type="term" value="P:methylation"/>
    <property type="evidence" value="ECO:0007669"/>
    <property type="project" value="UniProtKB-KW"/>
</dbReference>
<sequence>METTERSAARAEELFRGLGGAVQEGFPAIHAPVYRTAAGTAYLKTPGVVVLAKPQTNVAGLGGFLEGFDPDLGFPGYLDDPKELPDSSQLCKTAGQLCYASFGPRRTTNENAASYFGRLTGAGHGSVLEHANFSFLLYGISRSVTHELVRHRAGAGFSQISQRYVSGAVLRFVERPEYQEDEELHRLFEERADRAAAGYGEMAERLLERQGEGHAMLSADEKTDARKKVQQTARSLLPNETEAPMVFTGNVRALRHIIEMRADAHAESEIRGLALRLFLCLRTADPILFGDYEIGDLPDGTVTVSTQNRKA</sequence>
<accession>A0A6J4SSS2</accession>
<dbReference type="EMBL" id="CADCVM010000290">
    <property type="protein sequence ID" value="CAA9504337.1"/>
    <property type="molecule type" value="Genomic_DNA"/>
</dbReference>
<dbReference type="Gene3D" id="6.10.140.450">
    <property type="match status" value="1"/>
</dbReference>
<dbReference type="GO" id="GO:0004799">
    <property type="term" value="F:thymidylate synthase activity"/>
    <property type="evidence" value="ECO:0007669"/>
    <property type="project" value="TreeGrafter"/>
</dbReference>
<dbReference type="GO" id="GO:0050797">
    <property type="term" value="F:thymidylate synthase (FAD) activity"/>
    <property type="evidence" value="ECO:0007669"/>
    <property type="project" value="UniProtKB-UniRule"/>
</dbReference>
<dbReference type="CDD" id="cd20175">
    <property type="entry name" value="ThyX"/>
    <property type="match status" value="1"/>
</dbReference>
<dbReference type="PANTHER" id="PTHR34934">
    <property type="entry name" value="FLAVIN-DEPENDENT THYMIDYLATE SYNTHASE"/>
    <property type="match status" value="1"/>
</dbReference>
<reference evidence="6" key="1">
    <citation type="submission" date="2020-02" db="EMBL/GenBank/DDBJ databases">
        <authorList>
            <person name="Meier V. D."/>
        </authorList>
    </citation>
    <scope>NUCLEOTIDE SEQUENCE</scope>
    <source>
        <strain evidence="6">AVDCRST_MAG05</strain>
    </source>
</reference>
<evidence type="ECO:0000256" key="2">
    <source>
        <dbReference type="ARBA" id="ARBA00022630"/>
    </source>
</evidence>
<protein>
    <recommendedName>
        <fullName evidence="5">FAD-dependent thymidylate synthase</fullName>
        <ecNumber evidence="5">2.1.1.148</ecNumber>
    </recommendedName>
</protein>
<dbReference type="NCBIfam" id="TIGR02170">
    <property type="entry name" value="thyX"/>
    <property type="match status" value="1"/>
</dbReference>
<proteinExistence type="predicted"/>
<keyword evidence="6" id="KW-0808">Transferase</keyword>
<dbReference type="AlphaFoldDB" id="A0A6J4SSS2"/>
<evidence type="ECO:0000256" key="5">
    <source>
        <dbReference type="NCBIfam" id="TIGR02170"/>
    </source>
</evidence>
<dbReference type="GO" id="GO:0050660">
    <property type="term" value="F:flavin adenine dinucleotide binding"/>
    <property type="evidence" value="ECO:0007669"/>
    <property type="project" value="UniProtKB-UniRule"/>
</dbReference>
<gene>
    <name evidence="6" type="ORF">AVDCRST_MAG05-2634</name>
</gene>
<organism evidence="6">
    <name type="scientific">uncultured Rubrobacteraceae bacterium</name>
    <dbReference type="NCBI Taxonomy" id="349277"/>
    <lineage>
        <taxon>Bacteria</taxon>
        <taxon>Bacillati</taxon>
        <taxon>Actinomycetota</taxon>
        <taxon>Rubrobacteria</taxon>
        <taxon>Rubrobacterales</taxon>
        <taxon>Rubrobacteraceae</taxon>
        <taxon>environmental samples</taxon>
    </lineage>
</organism>
<dbReference type="PANTHER" id="PTHR34934:SF1">
    <property type="entry name" value="FLAVIN-DEPENDENT THYMIDYLATE SYNTHASE"/>
    <property type="match status" value="1"/>
</dbReference>
<dbReference type="InterPro" id="IPR036098">
    <property type="entry name" value="Thymidylate_synthase_ThyX_sf"/>
</dbReference>
<keyword evidence="4" id="KW-0274">FAD</keyword>
<dbReference type="PROSITE" id="PS51331">
    <property type="entry name" value="THYX"/>
    <property type="match status" value="1"/>
</dbReference>